<dbReference type="RefSeq" id="WP_025084029.1">
    <property type="nucleotide sequence ID" value="NZ_AZEX01000033.1"/>
</dbReference>
<name>A0A0R1S3B8_9LACO</name>
<protein>
    <submittedName>
        <fullName evidence="1">Uncharacterized protein</fullName>
    </submittedName>
</protein>
<evidence type="ECO:0000313" key="1">
    <source>
        <dbReference type="EMBL" id="KRL60853.1"/>
    </source>
</evidence>
<sequence length="91" mass="10330">MTKFEPIQINQQYSITLDEIGQVTLQQTDVGYVDSMSYYYLRNDLPLFICRHAPSANLRVIHDVMVQLDTQIATMSECGCLKVGGQNVAMR</sequence>
<accession>A0A0R1S3B8</accession>
<organism evidence="1 2">
    <name type="scientific">Latilactobacillus fuchuensis DSM 14340 = JCM 11249</name>
    <dbReference type="NCBI Taxonomy" id="1423747"/>
    <lineage>
        <taxon>Bacteria</taxon>
        <taxon>Bacillati</taxon>
        <taxon>Bacillota</taxon>
        <taxon>Bacilli</taxon>
        <taxon>Lactobacillales</taxon>
        <taxon>Lactobacillaceae</taxon>
        <taxon>Latilactobacillus</taxon>
    </lineage>
</organism>
<dbReference type="eggNOG" id="ENOG5030BFC">
    <property type="taxonomic scope" value="Bacteria"/>
</dbReference>
<dbReference type="STRING" id="1423747.FC69_GL001141"/>
<dbReference type="OrthoDB" id="2311371at2"/>
<dbReference type="AlphaFoldDB" id="A0A0R1S3B8"/>
<dbReference type="PATRIC" id="fig|1423747.3.peg.1165"/>
<comment type="caution">
    <text evidence="1">The sequence shown here is derived from an EMBL/GenBank/DDBJ whole genome shotgun (WGS) entry which is preliminary data.</text>
</comment>
<reference evidence="1 2" key="1">
    <citation type="journal article" date="2015" name="Genome Announc.">
        <title>Expanding the biotechnology potential of lactobacilli through comparative genomics of 213 strains and associated genera.</title>
        <authorList>
            <person name="Sun Z."/>
            <person name="Harris H.M."/>
            <person name="McCann A."/>
            <person name="Guo C."/>
            <person name="Argimon S."/>
            <person name="Zhang W."/>
            <person name="Yang X."/>
            <person name="Jeffery I.B."/>
            <person name="Cooney J.C."/>
            <person name="Kagawa T.F."/>
            <person name="Liu W."/>
            <person name="Song Y."/>
            <person name="Salvetti E."/>
            <person name="Wrobel A."/>
            <person name="Rasinkangas P."/>
            <person name="Parkhill J."/>
            <person name="Rea M.C."/>
            <person name="O'Sullivan O."/>
            <person name="Ritari J."/>
            <person name="Douillard F.P."/>
            <person name="Paul Ross R."/>
            <person name="Yang R."/>
            <person name="Briner A.E."/>
            <person name="Felis G.E."/>
            <person name="de Vos W.M."/>
            <person name="Barrangou R."/>
            <person name="Klaenhammer T.R."/>
            <person name="Caufield P.W."/>
            <person name="Cui Y."/>
            <person name="Zhang H."/>
            <person name="O'Toole P.W."/>
        </authorList>
    </citation>
    <scope>NUCLEOTIDE SEQUENCE [LARGE SCALE GENOMIC DNA]</scope>
    <source>
        <strain evidence="1 2">DSM 14340</strain>
    </source>
</reference>
<proteinExistence type="predicted"/>
<dbReference type="EMBL" id="AZEX01000033">
    <property type="protein sequence ID" value="KRL60853.1"/>
    <property type="molecule type" value="Genomic_DNA"/>
</dbReference>
<dbReference type="Proteomes" id="UP000051264">
    <property type="component" value="Unassembled WGS sequence"/>
</dbReference>
<evidence type="ECO:0000313" key="2">
    <source>
        <dbReference type="Proteomes" id="UP000051264"/>
    </source>
</evidence>
<gene>
    <name evidence="1" type="ORF">FC69_GL001141</name>
</gene>